<proteinExistence type="predicted"/>
<feature type="region of interest" description="Disordered" evidence="1">
    <location>
        <begin position="78"/>
        <end position="208"/>
    </location>
</feature>
<feature type="compositionally biased region" description="Polar residues" evidence="1">
    <location>
        <begin position="198"/>
        <end position="208"/>
    </location>
</feature>
<evidence type="ECO:0000313" key="3">
    <source>
        <dbReference type="Proteomes" id="UP000576792"/>
    </source>
</evidence>
<feature type="compositionally biased region" description="Low complexity" evidence="1">
    <location>
        <begin position="109"/>
        <end position="125"/>
    </location>
</feature>
<sequence length="208" mass="21828">MGKAPKGSDSSSKPQSSRSARVALLPEAPLNRGLASIPLSQKRKTASIGRWLGCGGEPWDRRLTCHPDTLRWTTRGVGRGRRGGFSRWSTLADESAPSGRVGALKGKHPAASSRSRSSAGPAPSGDAVRLARAQRSRHPPGPPTVGIHGPPADRDLSAEPLSHFATSTTGLMFAPAPDVDSSCSSRRAVPHRVVHPTGRSSAELSVDK</sequence>
<gene>
    <name evidence="2" type="ORF">BKA07_000739</name>
</gene>
<reference evidence="2 3" key="1">
    <citation type="submission" date="2020-03" db="EMBL/GenBank/DDBJ databases">
        <title>Sequencing the genomes of 1000 actinobacteria strains.</title>
        <authorList>
            <person name="Klenk H.-P."/>
        </authorList>
    </citation>
    <scope>NUCLEOTIDE SEQUENCE [LARGE SCALE GENOMIC DNA]</scope>
    <source>
        <strain evidence="2 3">DSM 18964</strain>
    </source>
</reference>
<comment type="caution">
    <text evidence="2">The sequence shown here is derived from an EMBL/GenBank/DDBJ whole genome shotgun (WGS) entry which is preliminary data.</text>
</comment>
<dbReference type="EMBL" id="JAATJN010000001">
    <property type="protein sequence ID" value="NJC55704.1"/>
    <property type="molecule type" value="Genomic_DNA"/>
</dbReference>
<protein>
    <submittedName>
        <fullName evidence="2">Uncharacterized protein</fullName>
    </submittedName>
</protein>
<name>A0A846RP70_9MICO</name>
<evidence type="ECO:0000313" key="2">
    <source>
        <dbReference type="EMBL" id="NJC55704.1"/>
    </source>
</evidence>
<evidence type="ECO:0000256" key="1">
    <source>
        <dbReference type="SAM" id="MobiDB-lite"/>
    </source>
</evidence>
<feature type="region of interest" description="Disordered" evidence="1">
    <location>
        <begin position="1"/>
        <end position="43"/>
    </location>
</feature>
<keyword evidence="3" id="KW-1185">Reference proteome</keyword>
<dbReference type="AlphaFoldDB" id="A0A846RP70"/>
<accession>A0A846RP70</accession>
<dbReference type="Proteomes" id="UP000576792">
    <property type="component" value="Unassembled WGS sequence"/>
</dbReference>
<feature type="compositionally biased region" description="Low complexity" evidence="1">
    <location>
        <begin position="8"/>
        <end position="19"/>
    </location>
</feature>
<organism evidence="2 3">
    <name type="scientific">Brevibacterium marinum</name>
    <dbReference type="NCBI Taxonomy" id="418643"/>
    <lineage>
        <taxon>Bacteria</taxon>
        <taxon>Bacillati</taxon>
        <taxon>Actinomycetota</taxon>
        <taxon>Actinomycetes</taxon>
        <taxon>Micrococcales</taxon>
        <taxon>Brevibacteriaceae</taxon>
        <taxon>Brevibacterium</taxon>
    </lineage>
</organism>